<name>W6S4C6_9HYPH</name>
<dbReference type="Proteomes" id="UP000019443">
    <property type="component" value="Plasmid pLPU83c"/>
</dbReference>
<dbReference type="PATRIC" id="fig|348824.6.peg.5355"/>
<sequence>MGRSPRDTCHALPLYQFARNDDRTLSCVADRAAIPDKHQRGPFSHFLHGLLDHRQRRGAVGADRRSVEGHDRDVVGNAVALLLRGTHEGYRHVVACRDNGGRLVPLLKKQEEILIETIKGVGGELEFIGSPTGLKEMGRGAFPDAGSIQPLHVSQMVPKDHVHGRRDP</sequence>
<dbReference type="KEGG" id="rhl:LPU83_pLPU83c_0599"/>
<accession>W6S4C6</accession>
<gene>
    <name evidence="1" type="ORF">LPU83_pLPU83c_0599</name>
</gene>
<geneLocation type="plasmid" evidence="1 2">
    <name>pLPU83c</name>
</geneLocation>
<dbReference type="AlphaFoldDB" id="W6S4C6"/>
<organism evidence="1 2">
    <name type="scientific">Rhizobium favelukesii</name>
    <dbReference type="NCBI Taxonomy" id="348824"/>
    <lineage>
        <taxon>Bacteria</taxon>
        <taxon>Pseudomonadati</taxon>
        <taxon>Pseudomonadota</taxon>
        <taxon>Alphaproteobacteria</taxon>
        <taxon>Hyphomicrobiales</taxon>
        <taxon>Rhizobiaceae</taxon>
        <taxon>Rhizobium/Agrobacterium group</taxon>
        <taxon>Rhizobium</taxon>
    </lineage>
</organism>
<dbReference type="HOGENOM" id="CLU_1585193_0_0_5"/>
<protein>
    <submittedName>
        <fullName evidence="1">Oxidoreductase protein</fullName>
    </submittedName>
</protein>
<proteinExistence type="predicted"/>
<keyword evidence="2" id="KW-1185">Reference proteome</keyword>
<dbReference type="EMBL" id="HG916854">
    <property type="protein sequence ID" value="CDM61161.1"/>
    <property type="molecule type" value="Genomic_DNA"/>
</dbReference>
<evidence type="ECO:0000313" key="1">
    <source>
        <dbReference type="EMBL" id="CDM61161.1"/>
    </source>
</evidence>
<reference evidence="1" key="1">
    <citation type="submission" date="2013-11" db="EMBL/GenBank/DDBJ databases">
        <title>Draft genome sequence of the broad-host-range Rhizobium sp. LPU83 strain, a member of the low-genetic diversity Oregon-like Rhizobium sp. group.</title>
        <authorList>
            <person name="Wibberg D."/>
            <person name="Puehler A."/>
            <person name="Schlueter A."/>
        </authorList>
    </citation>
    <scope>NUCLEOTIDE SEQUENCE [LARGE SCALE GENOMIC DNA]</scope>
    <source>
        <strain evidence="1">LPU83</strain>
        <plasmid evidence="1">pLPU83c</plasmid>
    </source>
</reference>
<evidence type="ECO:0000313" key="2">
    <source>
        <dbReference type="Proteomes" id="UP000019443"/>
    </source>
</evidence>
<keyword evidence="1" id="KW-0614">Plasmid</keyword>